<comment type="caution">
    <text evidence="1">The sequence shown here is derived from an EMBL/GenBank/DDBJ whole genome shotgun (WGS) entry which is preliminary data.</text>
</comment>
<proteinExistence type="predicted"/>
<keyword evidence="2" id="KW-1185">Reference proteome</keyword>
<evidence type="ECO:0000313" key="2">
    <source>
        <dbReference type="Proteomes" id="UP001056120"/>
    </source>
</evidence>
<sequence length="239" mass="26628">MPFYSQFFKLIFTFITYVMTMAQAKDETAVCVIGSKFIIPNPLEVIVETNSGGSLLVTDINHKVMLKVKPCNTIFHHQLLLLHADGSPVAMVRDKLLTGHKRWKVYLGDSIAKSDMIFSTQAAHAIQSRTNVHVFLANKKRNKDAWDFKIKGSWSKRNCTIYMGDLSNVIAQMRTMEAPENARFVKDRFMLEVFANVDYAFIVALIAIVDATKSSTMTGTVIEVVTDGVIEAAFGGLGP</sequence>
<evidence type="ECO:0000313" key="1">
    <source>
        <dbReference type="EMBL" id="KAI3810492.1"/>
    </source>
</evidence>
<reference evidence="1 2" key="2">
    <citation type="journal article" date="2022" name="Mol. Ecol. Resour.">
        <title>The genomes of chicory, endive, great burdock and yacon provide insights into Asteraceae paleo-polyploidization history and plant inulin production.</title>
        <authorList>
            <person name="Fan W."/>
            <person name="Wang S."/>
            <person name="Wang H."/>
            <person name="Wang A."/>
            <person name="Jiang F."/>
            <person name="Liu H."/>
            <person name="Zhao H."/>
            <person name="Xu D."/>
            <person name="Zhang Y."/>
        </authorList>
    </citation>
    <scope>NUCLEOTIDE SEQUENCE [LARGE SCALE GENOMIC DNA]</scope>
    <source>
        <strain evidence="2">cv. Yunnan</strain>
        <tissue evidence="1">Leaves</tissue>
    </source>
</reference>
<gene>
    <name evidence="1" type="ORF">L1987_20108</name>
</gene>
<protein>
    <submittedName>
        <fullName evidence="1">Uncharacterized protein</fullName>
    </submittedName>
</protein>
<organism evidence="1 2">
    <name type="scientific">Smallanthus sonchifolius</name>
    <dbReference type="NCBI Taxonomy" id="185202"/>
    <lineage>
        <taxon>Eukaryota</taxon>
        <taxon>Viridiplantae</taxon>
        <taxon>Streptophyta</taxon>
        <taxon>Embryophyta</taxon>
        <taxon>Tracheophyta</taxon>
        <taxon>Spermatophyta</taxon>
        <taxon>Magnoliopsida</taxon>
        <taxon>eudicotyledons</taxon>
        <taxon>Gunneridae</taxon>
        <taxon>Pentapetalae</taxon>
        <taxon>asterids</taxon>
        <taxon>campanulids</taxon>
        <taxon>Asterales</taxon>
        <taxon>Asteraceae</taxon>
        <taxon>Asteroideae</taxon>
        <taxon>Heliantheae alliance</taxon>
        <taxon>Millerieae</taxon>
        <taxon>Smallanthus</taxon>
    </lineage>
</organism>
<accession>A0ACB9ITU4</accession>
<dbReference type="EMBL" id="CM042024">
    <property type="protein sequence ID" value="KAI3810492.1"/>
    <property type="molecule type" value="Genomic_DNA"/>
</dbReference>
<reference evidence="2" key="1">
    <citation type="journal article" date="2022" name="Mol. Ecol. Resour.">
        <title>The genomes of chicory, endive, great burdock and yacon provide insights into Asteraceae palaeo-polyploidization history and plant inulin production.</title>
        <authorList>
            <person name="Fan W."/>
            <person name="Wang S."/>
            <person name="Wang H."/>
            <person name="Wang A."/>
            <person name="Jiang F."/>
            <person name="Liu H."/>
            <person name="Zhao H."/>
            <person name="Xu D."/>
            <person name="Zhang Y."/>
        </authorList>
    </citation>
    <scope>NUCLEOTIDE SEQUENCE [LARGE SCALE GENOMIC DNA]</scope>
    <source>
        <strain evidence="2">cv. Yunnan</strain>
    </source>
</reference>
<dbReference type="Proteomes" id="UP001056120">
    <property type="component" value="Linkage Group LG07"/>
</dbReference>
<name>A0ACB9ITU4_9ASTR</name>